<reference evidence="16 17" key="1">
    <citation type="submission" date="2019-07" db="EMBL/GenBank/DDBJ databases">
        <title>Genome sequence of 2 isolates from Red Sea Mangroves.</title>
        <authorList>
            <person name="Sefrji F."/>
            <person name="Michoud G."/>
            <person name="Merlino G."/>
            <person name="Daffonchio D."/>
        </authorList>
    </citation>
    <scope>NUCLEOTIDE SEQUENCE [LARGE SCALE GENOMIC DNA]</scope>
    <source>
        <strain evidence="16 17">R1DC41</strain>
    </source>
</reference>
<evidence type="ECO:0000256" key="11">
    <source>
        <dbReference type="ARBA" id="ARBA00023136"/>
    </source>
</evidence>
<dbReference type="GO" id="GO:0071972">
    <property type="term" value="F:peptidoglycan L,D-transpeptidase activity"/>
    <property type="evidence" value="ECO:0007669"/>
    <property type="project" value="TreeGrafter"/>
</dbReference>
<evidence type="ECO:0000256" key="10">
    <source>
        <dbReference type="ARBA" id="ARBA00022989"/>
    </source>
</evidence>
<dbReference type="EMBL" id="CP049742">
    <property type="protein sequence ID" value="QPC48086.1"/>
    <property type="molecule type" value="Genomic_DNA"/>
</dbReference>
<comment type="pathway">
    <text evidence="3">Cell wall biogenesis; peptidoglycan biosynthesis.</text>
</comment>
<keyword evidence="7" id="KW-0812">Transmembrane</keyword>
<keyword evidence="12" id="KW-0961">Cell wall biogenesis/degradation</keyword>
<name>A0A7S8CDW3_9BACI</name>
<evidence type="ECO:0000256" key="3">
    <source>
        <dbReference type="ARBA" id="ARBA00004752"/>
    </source>
</evidence>
<dbReference type="Gene3D" id="1.10.10.1230">
    <property type="entry name" value="Penicillin-binding protein, N-terminal non-catalytic domain, head sub-domain"/>
    <property type="match status" value="1"/>
</dbReference>
<dbReference type="GO" id="GO:0009252">
    <property type="term" value="P:peptidoglycan biosynthetic process"/>
    <property type="evidence" value="ECO:0007669"/>
    <property type="project" value="UniProtKB-UniPathway"/>
</dbReference>
<evidence type="ECO:0000256" key="5">
    <source>
        <dbReference type="ARBA" id="ARBA00012448"/>
    </source>
</evidence>
<keyword evidence="8" id="KW-0133">Cell shape</keyword>
<keyword evidence="9" id="KW-0573">Peptidoglycan synthesis</keyword>
<dbReference type="Proteomes" id="UP000593626">
    <property type="component" value="Chromosome"/>
</dbReference>
<dbReference type="Pfam" id="PF03717">
    <property type="entry name" value="PBP_dimer"/>
    <property type="match status" value="1"/>
</dbReference>
<dbReference type="PANTHER" id="PTHR30627">
    <property type="entry name" value="PEPTIDOGLYCAN D,D-TRANSPEPTIDASE"/>
    <property type="match status" value="1"/>
</dbReference>
<comment type="subcellular location">
    <subcellularLocation>
        <location evidence="2">Cell membrane</location>
    </subcellularLocation>
    <subcellularLocation>
        <location evidence="1">Membrane</location>
        <topology evidence="1">Single-pass membrane protein</topology>
    </subcellularLocation>
</comment>
<dbReference type="InterPro" id="IPR001460">
    <property type="entry name" value="PCN-bd_Tpept"/>
</dbReference>
<feature type="domain" description="Penicillin-binding protein dimerisation" evidence="15">
    <location>
        <begin position="58"/>
        <end position="298"/>
    </location>
</feature>
<dbReference type="UniPathway" id="UPA00219"/>
<evidence type="ECO:0000259" key="15">
    <source>
        <dbReference type="Pfam" id="PF03717"/>
    </source>
</evidence>
<dbReference type="GO" id="GO:0008360">
    <property type="term" value="P:regulation of cell shape"/>
    <property type="evidence" value="ECO:0007669"/>
    <property type="project" value="UniProtKB-KW"/>
</dbReference>
<evidence type="ECO:0000313" key="17">
    <source>
        <dbReference type="Proteomes" id="UP000593626"/>
    </source>
</evidence>
<dbReference type="GO" id="GO:0071555">
    <property type="term" value="P:cell wall organization"/>
    <property type="evidence" value="ECO:0007669"/>
    <property type="project" value="UniProtKB-KW"/>
</dbReference>
<evidence type="ECO:0000256" key="8">
    <source>
        <dbReference type="ARBA" id="ARBA00022960"/>
    </source>
</evidence>
<accession>A0A7S8CDW3</accession>
<keyword evidence="6" id="KW-1003">Cell membrane</keyword>
<dbReference type="GO" id="GO:0005886">
    <property type="term" value="C:plasma membrane"/>
    <property type="evidence" value="ECO:0007669"/>
    <property type="project" value="UniProtKB-SubCell"/>
</dbReference>
<proteinExistence type="inferred from homology"/>
<dbReference type="InterPro" id="IPR005311">
    <property type="entry name" value="PBP_dimer"/>
</dbReference>
<dbReference type="InterPro" id="IPR050515">
    <property type="entry name" value="Beta-lactam/transpept"/>
</dbReference>
<dbReference type="GO" id="GO:0009002">
    <property type="term" value="F:serine-type D-Ala-D-Ala carboxypeptidase activity"/>
    <property type="evidence" value="ECO:0007669"/>
    <property type="project" value="UniProtKB-EC"/>
</dbReference>
<dbReference type="PANTHER" id="PTHR30627:SF2">
    <property type="entry name" value="PEPTIDOGLYCAN D,D-TRANSPEPTIDASE MRDA"/>
    <property type="match status" value="1"/>
</dbReference>
<comment type="catalytic activity">
    <reaction evidence="13">
        <text>Preferential cleavage: (Ac)2-L-Lys-D-Ala-|-D-Ala. Also transpeptidation of peptidyl-alanyl moieties that are N-acyl substituents of D-alanine.</text>
        <dbReference type="EC" id="3.4.16.4"/>
    </reaction>
</comment>
<evidence type="ECO:0000256" key="9">
    <source>
        <dbReference type="ARBA" id="ARBA00022984"/>
    </source>
</evidence>
<dbReference type="EC" id="3.4.16.4" evidence="5"/>
<dbReference type="Gene3D" id="3.40.710.10">
    <property type="entry name" value="DD-peptidase/beta-lactamase superfamily"/>
    <property type="match status" value="1"/>
</dbReference>
<evidence type="ECO:0000256" key="2">
    <source>
        <dbReference type="ARBA" id="ARBA00004236"/>
    </source>
</evidence>
<feature type="domain" description="Penicillin-binding protein transpeptidase" evidence="14">
    <location>
        <begin position="346"/>
        <end position="684"/>
    </location>
</feature>
<protein>
    <recommendedName>
        <fullName evidence="5">serine-type D-Ala-D-Ala carboxypeptidase</fullName>
        <ecNumber evidence="5">3.4.16.4</ecNumber>
    </recommendedName>
</protein>
<keyword evidence="11" id="KW-0472">Membrane</keyword>
<dbReference type="KEGG" id="mcui:G8O30_14695"/>
<dbReference type="SUPFAM" id="SSF56519">
    <property type="entry name" value="Penicillin binding protein dimerisation domain"/>
    <property type="match status" value="1"/>
</dbReference>
<evidence type="ECO:0000256" key="4">
    <source>
        <dbReference type="ARBA" id="ARBA00007171"/>
    </source>
</evidence>
<dbReference type="Gene3D" id="3.90.1310.10">
    <property type="entry name" value="Penicillin-binding protein 2a (Domain 2)"/>
    <property type="match status" value="1"/>
</dbReference>
<dbReference type="InterPro" id="IPR036138">
    <property type="entry name" value="PBP_dimer_sf"/>
</dbReference>
<organism evidence="16 17">
    <name type="scientific">Mangrovibacillus cuniculi</name>
    <dbReference type="NCBI Taxonomy" id="2593652"/>
    <lineage>
        <taxon>Bacteria</taxon>
        <taxon>Bacillati</taxon>
        <taxon>Bacillota</taxon>
        <taxon>Bacilli</taxon>
        <taxon>Bacillales</taxon>
        <taxon>Bacillaceae</taxon>
        <taxon>Mangrovibacillus</taxon>
    </lineage>
</organism>
<evidence type="ECO:0000256" key="6">
    <source>
        <dbReference type="ARBA" id="ARBA00022475"/>
    </source>
</evidence>
<evidence type="ECO:0000256" key="13">
    <source>
        <dbReference type="ARBA" id="ARBA00034000"/>
    </source>
</evidence>
<dbReference type="RefSeq" id="WP_239672767.1">
    <property type="nucleotide sequence ID" value="NZ_CP049742.1"/>
</dbReference>
<gene>
    <name evidence="16" type="ORF">G8O30_14695</name>
</gene>
<evidence type="ECO:0000256" key="1">
    <source>
        <dbReference type="ARBA" id="ARBA00004167"/>
    </source>
</evidence>
<dbReference type="AlphaFoldDB" id="A0A7S8CDW3"/>
<dbReference type="InterPro" id="IPR012338">
    <property type="entry name" value="Beta-lactam/transpept-like"/>
</dbReference>
<keyword evidence="17" id="KW-1185">Reference proteome</keyword>
<evidence type="ECO:0000256" key="7">
    <source>
        <dbReference type="ARBA" id="ARBA00022692"/>
    </source>
</evidence>
<dbReference type="SUPFAM" id="SSF56601">
    <property type="entry name" value="beta-lactamase/transpeptidase-like"/>
    <property type="match status" value="1"/>
</dbReference>
<evidence type="ECO:0000313" key="16">
    <source>
        <dbReference type="EMBL" id="QPC48086.1"/>
    </source>
</evidence>
<comment type="similarity">
    <text evidence="4">Belongs to the transpeptidase family.</text>
</comment>
<keyword evidence="10" id="KW-1133">Transmembrane helix</keyword>
<sequence>MNKKKKNKGHLSFRLNMLFIIVFLLFSGLVLRLGVLQIVYGEDFTREIKRTVDITVNTPVPRGKIYDRNDQLIVDNEPEKAITFTNDKTLKREEMLEVAEQLAKIITKETDRIQKRDLQDYWLLKNPEEAKKLITKEDEKALEDDEHKNTKLYKLQLERIPKGAIESFTAQELEVLAIFREMISGYAHTPQMIKNRDVTEIEYAVVSENLRTMPGVESTTDWDRKYMFENTLRTILGRVSSADQGIPVELLDEYLAKGYSRNDRVGVSYLEAQYEDVLQGRKEKVKSMTDRSGSIIDTDIVTGGQRGNDLRLSIDIDLQLAVDDIISEEILRVKALSGHELFDRVFVTMMDPNTGEILAMSGKQYLVDEETGEPVLADFAAGNFTTSYNVGSSIKAATVLTGFETGALTPGRYHYDAPVTIKNTPTKSSYVNMGNIDDLTALKRSSNVYMFKTVIDIGGGNYRPNQPLPLREGTFDIVRQHFAQFGLGVRTGIDLPGEQIGFAGQETIPGKLLDLSIGQYDTYTPLQLAQYISTIANGGYRVAPRMVKSMHQPVPGSEELGPVVNEMETVVLNRLEMSTEHINRVKEGLRQVMQAPGGTAAGYFANREYKPAGKTGTAQGFYDGPKLEELKAQGRTLVETWNLTLVGYAPHDNPEVAFSIVVPWLYQTSGNNPSSNNKIGQKILDTYFELKEARAKGLPIETVLENEEVEE</sequence>
<dbReference type="Pfam" id="PF00905">
    <property type="entry name" value="Transpeptidase"/>
    <property type="match status" value="1"/>
</dbReference>
<evidence type="ECO:0000259" key="14">
    <source>
        <dbReference type="Pfam" id="PF00905"/>
    </source>
</evidence>
<evidence type="ECO:0000256" key="12">
    <source>
        <dbReference type="ARBA" id="ARBA00023316"/>
    </source>
</evidence>
<dbReference type="GO" id="GO:0008658">
    <property type="term" value="F:penicillin binding"/>
    <property type="evidence" value="ECO:0007669"/>
    <property type="project" value="InterPro"/>
</dbReference>